<dbReference type="RefSeq" id="YP_009001184.1">
    <property type="nucleotide sequence ID" value="NC_023423.1"/>
</dbReference>
<name>W5S5A6_9VIRU</name>
<dbReference type="KEGG" id="vg:18266310"/>
<keyword evidence="2" id="KW-1185">Reference proteome</keyword>
<accession>W5S5A6</accession>
<dbReference type="GeneID" id="18266310"/>
<gene>
    <name evidence="1" type="ORF">pv_282</name>
</gene>
<protein>
    <submittedName>
        <fullName evidence="1">Uncharacterized protein</fullName>
    </submittedName>
</protein>
<organism evidence="1 2">
    <name type="scientific">Pithovirus sibericum</name>
    <dbReference type="NCBI Taxonomy" id="1450746"/>
    <lineage>
        <taxon>Viruses</taxon>
        <taxon>Pithoviruses</taxon>
        <taxon>Orthopithovirinae</taxon>
        <taxon>Alphapithovirus</taxon>
        <taxon>Alphapithovirus sibericum</taxon>
    </lineage>
</organism>
<evidence type="ECO:0000313" key="2">
    <source>
        <dbReference type="Proteomes" id="UP000202176"/>
    </source>
</evidence>
<sequence>MSSSSLFQASLLSSSYSDILKISNKFPSVDFREDWNLWRMIAERDFSTPPEFFDLISGREITGFERYLEIASSFNLLPEMAASVRSGQVCGLVESSLGFLQGLVCANSSILAFFFPRLKEEVKQNLSFQVNSGQIVGEKGNFVTFSHLVTYLMGEEAIQKIPFPSRAQLAVELNEFDLISNLFDCSDKTQLLLEMVENGNGNAFDLLMQGEKNEELALTILRSGNLSFLRRFVQSDQKIWNKDKAIGLLSELEHTRIEINCNARNLMPETIKPESAERILAACQSSNWKVVDFVSQLDQVSVIDLTEINYSERLFSILSNSSILRKKNPVGLYWIISQIPLSDFPPNFWSNQIEVLEYLSSFGLNRGFLERILFSPPSLAQVQNLQVYLHYLKKIDNVEEVSREFLQKYSTLLPLTCKIIRSHF</sequence>
<dbReference type="Proteomes" id="UP000202176">
    <property type="component" value="Segment"/>
</dbReference>
<proteinExistence type="predicted"/>
<evidence type="ECO:0000313" key="1">
    <source>
        <dbReference type="EMBL" id="AHH01849.1"/>
    </source>
</evidence>
<reference evidence="1 2" key="1">
    <citation type="journal article" date="2014" name="Proc. Natl. Acad. Sci. U.S.A.">
        <title>Thirty-thousand-year-old distant relative of giant icosahedral DNA viruses with a pandoravirus morphology.</title>
        <authorList>
            <person name="Legendre M."/>
            <person name="Bartoli J."/>
            <person name="Shmakova L."/>
            <person name="Jeudy S."/>
            <person name="Labadie K."/>
            <person name="Adrait A."/>
            <person name="Lescot M."/>
            <person name="Poirot O."/>
            <person name="Bertaux L."/>
            <person name="Bruley C."/>
            <person name="Coute Y."/>
            <person name="Rivkina E."/>
            <person name="Abergel C."/>
            <person name="Claverie J.M."/>
        </authorList>
    </citation>
    <scope>NUCLEOTIDE SEQUENCE [LARGE SCALE GENOMIC DNA]</scope>
    <source>
        <strain evidence="1">P1084-T</strain>
    </source>
</reference>
<dbReference type="EMBL" id="KF740664">
    <property type="protein sequence ID" value="AHH01849.1"/>
    <property type="molecule type" value="Genomic_DNA"/>
</dbReference>